<feature type="region of interest" description="Disordered" evidence="1">
    <location>
        <begin position="1"/>
        <end position="204"/>
    </location>
</feature>
<evidence type="ECO:0000313" key="4">
    <source>
        <dbReference type="Proteomes" id="UP001187682"/>
    </source>
</evidence>
<feature type="compositionally biased region" description="Low complexity" evidence="1">
    <location>
        <begin position="38"/>
        <end position="47"/>
    </location>
</feature>
<feature type="compositionally biased region" description="Basic and acidic residues" evidence="1">
    <location>
        <begin position="231"/>
        <end position="242"/>
    </location>
</feature>
<dbReference type="EMBL" id="ONZQ02000004">
    <property type="protein sequence ID" value="SPO00863.1"/>
    <property type="molecule type" value="Genomic_DNA"/>
</dbReference>
<keyword evidence="2" id="KW-0472">Membrane</keyword>
<feature type="region of interest" description="Disordered" evidence="1">
    <location>
        <begin position="229"/>
        <end position="325"/>
    </location>
</feature>
<feature type="compositionally biased region" description="Low complexity" evidence="1">
    <location>
        <begin position="181"/>
        <end position="191"/>
    </location>
</feature>
<comment type="caution">
    <text evidence="3">The sequence shown here is derived from an EMBL/GenBank/DDBJ whole genome shotgun (WGS) entry which is preliminary data.</text>
</comment>
<evidence type="ECO:0000256" key="1">
    <source>
        <dbReference type="SAM" id="MobiDB-lite"/>
    </source>
</evidence>
<proteinExistence type="predicted"/>
<gene>
    <name evidence="3" type="ORF">DNG_03611</name>
</gene>
<feature type="compositionally biased region" description="Polar residues" evidence="1">
    <location>
        <begin position="109"/>
        <end position="120"/>
    </location>
</feature>
<feature type="compositionally biased region" description="Low complexity" evidence="1">
    <location>
        <begin position="1"/>
        <end position="11"/>
    </location>
</feature>
<keyword evidence="2" id="KW-0812">Transmembrane</keyword>
<dbReference type="Proteomes" id="UP001187682">
    <property type="component" value="Unassembled WGS sequence"/>
</dbReference>
<feature type="transmembrane region" description="Helical" evidence="2">
    <location>
        <begin position="333"/>
        <end position="357"/>
    </location>
</feature>
<feature type="compositionally biased region" description="Low complexity" evidence="1">
    <location>
        <begin position="272"/>
        <end position="300"/>
    </location>
</feature>
<feature type="compositionally biased region" description="Polar residues" evidence="1">
    <location>
        <begin position="16"/>
        <end position="27"/>
    </location>
</feature>
<protein>
    <submittedName>
        <fullName evidence="3">Uncharacterized protein</fullName>
    </submittedName>
</protein>
<feature type="compositionally biased region" description="Acidic residues" evidence="1">
    <location>
        <begin position="130"/>
        <end position="145"/>
    </location>
</feature>
<keyword evidence="4" id="KW-1185">Reference proteome</keyword>
<reference evidence="3" key="1">
    <citation type="submission" date="2018-03" db="EMBL/GenBank/DDBJ databases">
        <authorList>
            <person name="Guldener U."/>
        </authorList>
    </citation>
    <scope>NUCLEOTIDE SEQUENCE</scope>
</reference>
<evidence type="ECO:0000256" key="2">
    <source>
        <dbReference type="SAM" id="Phobius"/>
    </source>
</evidence>
<keyword evidence="2" id="KW-1133">Transmembrane helix</keyword>
<sequence>MDLRSQQQQQRRQGRLVTSSSAPSQQQRNDESWVEIASQPSSSSLSSIGDEIITTGLRVAGSYPPRRRRSYPARNTYQPANPPPQAGGASSQEEYEASGSEDDRALASSMEQSAPTQVPSLSRFGAQPEPDTDSSEEYDDDDDENATTLGARGTGDYVFRPQPNAFSNPPSAVSRRRHSTSSRPPQRSQTRAAPRQPDFLSPAYQADNDAALRASLTTLLSCAAAARGLSKQKEEEGHRESRGSPTAGAVAGTSNQPMELRLVPESDLMGEASPRSRPAAASPPAAAPSVSPSPARSPSRTGKSKRAATALRGTRASKKKRTEESAALMSPTLMTWVVSAGVVVLVSVVGFGAGYVIGREVGRQEILAGSTTAAAGASVNASDAGCGREVMRSSVRRLRFGGIGRTAVTS</sequence>
<name>A0AAE8MX48_9PEZI</name>
<organism evidence="3 4">
    <name type="scientific">Cephalotrichum gorgonifer</name>
    <dbReference type="NCBI Taxonomy" id="2041049"/>
    <lineage>
        <taxon>Eukaryota</taxon>
        <taxon>Fungi</taxon>
        <taxon>Dikarya</taxon>
        <taxon>Ascomycota</taxon>
        <taxon>Pezizomycotina</taxon>
        <taxon>Sordariomycetes</taxon>
        <taxon>Hypocreomycetidae</taxon>
        <taxon>Microascales</taxon>
        <taxon>Microascaceae</taxon>
        <taxon>Cephalotrichum</taxon>
    </lineage>
</organism>
<accession>A0AAE8MX48</accession>
<dbReference type="AlphaFoldDB" id="A0AAE8MX48"/>
<evidence type="ECO:0000313" key="3">
    <source>
        <dbReference type="EMBL" id="SPO00863.1"/>
    </source>
</evidence>